<keyword evidence="3" id="KW-0408">Iron</keyword>
<organism evidence="7 8">
    <name type="scientific">Kribbibacterium absianum</name>
    <dbReference type="NCBI Taxonomy" id="3044210"/>
    <lineage>
        <taxon>Bacteria</taxon>
        <taxon>Bacillati</taxon>
        <taxon>Actinomycetota</taxon>
        <taxon>Coriobacteriia</taxon>
        <taxon>Coriobacteriales</taxon>
        <taxon>Kribbibacteriaceae</taxon>
        <taxon>Kribbibacterium</taxon>
    </lineage>
</organism>
<evidence type="ECO:0000256" key="3">
    <source>
        <dbReference type="ARBA" id="ARBA00023004"/>
    </source>
</evidence>
<dbReference type="Proteomes" id="UP001431693">
    <property type="component" value="Unassembled WGS sequence"/>
</dbReference>
<dbReference type="SUPFAM" id="SSF53067">
    <property type="entry name" value="Actin-like ATPase domain"/>
    <property type="match status" value="1"/>
</dbReference>
<dbReference type="PANTHER" id="PTHR32329">
    <property type="entry name" value="BIFUNCTIONAL PROTEIN [INCLUDES 2-HYDROXYACYL-COA DEHYDRATASE (N-TER) AND ITS ACTIVATOR DOMAIN (C_TERM)-RELATED"/>
    <property type="match status" value="1"/>
</dbReference>
<dbReference type="InterPro" id="IPR043129">
    <property type="entry name" value="ATPase_NBD"/>
</dbReference>
<keyword evidence="8" id="KW-1185">Reference proteome</keyword>
<gene>
    <name evidence="7" type="ORF">QJ043_06460</name>
</gene>
<dbReference type="PANTHER" id="PTHR32329:SF2">
    <property type="entry name" value="BIFUNCTIONAL PROTEIN [INCLUDES 2-HYDROXYACYL-COA DEHYDRATASE (N-TER) AND ITS ACTIVATOR DOMAIN (C_TERM)"/>
    <property type="match status" value="1"/>
</dbReference>
<dbReference type="Gene3D" id="3.40.50.11890">
    <property type="match status" value="1"/>
</dbReference>
<sequence length="624" mass="67062">MEEPRTPAPRRTKAAVAPSRSRDVHTYDFSAGPTNAEVQARQQRTVIHYPCKYVPVELLRGFGATLVPVDFEAESFEDADRLAHPNLCGYGKSLIAYALKPEVRCLVLTSCCDVMRRAYDVLAAQGCLDFLWLVDLPHLLGPAEDARFREELERLADAWAAFSGEAFDVGRAIAAFSPKVPRSDERVTLLGAHGPKSLLTATEEAFEVPVENLTCTGGRFVASPPPDLGRAPQRACHLECDASAPETSARERFLDWYAPALLHQMPCLRMADVRARETQVGTPGQTGIVYHTMKFCDYYGFEYLQLAAESPVPVLKVETDGTAQSAGQLRTRLKAFDETLAGNVETHLFKRGKRADNEAETDVEKAVYVLGVDSGSTSTDAVILDADGQRVASAIVPTGSKATESARKAIDTVLGDAGLEREDITLAVATGYGREGIPDMDTSITEITCHARGAHELAPEVRTIIDIGGQDSKVIVLDDAGNVANFVMNDKCAAGTGRFLEMMARTLEMPLDQFCAAGLQWKKDVKISSMCTVFAESEVVSLVADDTPVADIIHGLDNSVASKIKSLAKRVKATGPYLMTGGVANNEGVVTALGEALGADVATHEDSQLCGALGAALLGLESLR</sequence>
<dbReference type="InterPro" id="IPR010327">
    <property type="entry name" value="FldB/FldC_alpha/beta"/>
</dbReference>
<evidence type="ECO:0000256" key="4">
    <source>
        <dbReference type="ARBA" id="ARBA00023014"/>
    </source>
</evidence>
<evidence type="ECO:0000256" key="5">
    <source>
        <dbReference type="SAM" id="MobiDB-lite"/>
    </source>
</evidence>
<keyword evidence="4" id="KW-0411">Iron-sulfur</keyword>
<reference evidence="7" key="1">
    <citation type="submission" date="2023-05" db="EMBL/GenBank/DDBJ databases">
        <title>[olsenella] sp. nov., isolated from a pig farm feces dump.</title>
        <authorList>
            <person name="Chang Y.-H."/>
        </authorList>
    </citation>
    <scope>NUCLEOTIDE SEQUENCE</scope>
    <source>
        <strain evidence="7">YH-ols2217</strain>
    </source>
</reference>
<proteinExistence type="predicted"/>
<dbReference type="InterPro" id="IPR008275">
    <property type="entry name" value="CoA_E_activase_dom"/>
</dbReference>
<comment type="caution">
    <text evidence="7">The sequence shown here is derived from an EMBL/GenBank/DDBJ whole genome shotgun (WGS) entry which is preliminary data.</text>
</comment>
<keyword evidence="2" id="KW-0479">Metal-binding</keyword>
<dbReference type="Gene3D" id="3.40.50.11900">
    <property type="match status" value="1"/>
</dbReference>
<evidence type="ECO:0000256" key="2">
    <source>
        <dbReference type="ARBA" id="ARBA00022723"/>
    </source>
</evidence>
<feature type="domain" description="ATPase BadF/BadG/BcrA/BcrD type" evidence="6">
    <location>
        <begin position="370"/>
        <end position="619"/>
    </location>
</feature>
<dbReference type="CDD" id="cd24036">
    <property type="entry name" value="ASKHA_NBD_BcrAD_BadFG_HgdC_HadI"/>
    <property type="match status" value="1"/>
</dbReference>
<dbReference type="Pfam" id="PF06050">
    <property type="entry name" value="HGD-D"/>
    <property type="match status" value="2"/>
</dbReference>
<accession>A0ABT6ZKZ3</accession>
<protein>
    <submittedName>
        <fullName evidence="7">Acyl-CoA dehydratase activase</fullName>
    </submittedName>
</protein>
<evidence type="ECO:0000313" key="8">
    <source>
        <dbReference type="Proteomes" id="UP001431693"/>
    </source>
</evidence>
<dbReference type="InterPro" id="IPR051805">
    <property type="entry name" value="Dehydratase_Activator_Redct"/>
</dbReference>
<evidence type="ECO:0000313" key="7">
    <source>
        <dbReference type="EMBL" id="MDJ1129719.1"/>
    </source>
</evidence>
<evidence type="ECO:0000259" key="6">
    <source>
        <dbReference type="Pfam" id="PF01869"/>
    </source>
</evidence>
<dbReference type="InterPro" id="IPR002731">
    <property type="entry name" value="ATPase_BadF"/>
</dbReference>
<dbReference type="Gene3D" id="3.30.420.40">
    <property type="match status" value="2"/>
</dbReference>
<dbReference type="RefSeq" id="WP_283712841.1">
    <property type="nucleotide sequence ID" value="NZ_JASJEW010000002.1"/>
</dbReference>
<name>A0ABT6ZKZ3_9ACTN</name>
<evidence type="ECO:0000256" key="1">
    <source>
        <dbReference type="ARBA" id="ARBA00001966"/>
    </source>
</evidence>
<dbReference type="NCBIfam" id="TIGR00241">
    <property type="entry name" value="CoA_E_activ"/>
    <property type="match status" value="1"/>
</dbReference>
<dbReference type="EMBL" id="JASJEX010000003">
    <property type="protein sequence ID" value="MDJ1129719.1"/>
    <property type="molecule type" value="Genomic_DNA"/>
</dbReference>
<comment type="cofactor">
    <cofactor evidence="1">
        <name>[4Fe-4S] cluster</name>
        <dbReference type="ChEBI" id="CHEBI:49883"/>
    </cofactor>
</comment>
<dbReference type="Pfam" id="PF01869">
    <property type="entry name" value="BcrAD_BadFG"/>
    <property type="match status" value="1"/>
</dbReference>
<feature type="region of interest" description="Disordered" evidence="5">
    <location>
        <begin position="1"/>
        <end position="22"/>
    </location>
</feature>